<dbReference type="Proteomes" id="UP000276776">
    <property type="component" value="Unassembled WGS sequence"/>
</dbReference>
<dbReference type="WBParaSite" id="TCLT_0000199401-mRNA-1">
    <property type="protein sequence ID" value="TCLT_0000199401-mRNA-1"/>
    <property type="gene ID" value="TCLT_0000199401"/>
</dbReference>
<protein>
    <submittedName>
        <fullName evidence="1 3">Uncharacterized protein</fullName>
    </submittedName>
</protein>
<proteinExistence type="predicted"/>
<evidence type="ECO:0000313" key="3">
    <source>
        <dbReference type="WBParaSite" id="TCLT_0000199401-mRNA-1"/>
    </source>
</evidence>
<gene>
    <name evidence="1" type="ORF">TCLT_LOCUS1995</name>
</gene>
<reference evidence="1 2" key="2">
    <citation type="submission" date="2018-11" db="EMBL/GenBank/DDBJ databases">
        <authorList>
            <consortium name="Pathogen Informatics"/>
        </authorList>
    </citation>
    <scope>NUCLEOTIDE SEQUENCE [LARGE SCALE GENOMIC DNA]</scope>
</reference>
<reference evidence="3" key="1">
    <citation type="submission" date="2017-02" db="UniProtKB">
        <authorList>
            <consortium name="WormBaseParasite"/>
        </authorList>
    </citation>
    <scope>IDENTIFICATION</scope>
</reference>
<dbReference type="AlphaFoldDB" id="A0A0N5CP62"/>
<accession>A0A0N5CP62</accession>
<evidence type="ECO:0000313" key="2">
    <source>
        <dbReference type="Proteomes" id="UP000276776"/>
    </source>
</evidence>
<evidence type="ECO:0000313" key="1">
    <source>
        <dbReference type="EMBL" id="VDM97722.1"/>
    </source>
</evidence>
<keyword evidence="2" id="KW-1185">Reference proteome</keyword>
<name>A0A0N5CP62_THECL</name>
<sequence>MHERISVCNEVTSNYGTELNVSTEEQPNSTNGWRNSSQIVLAHSSSAEAPIPISGLTISPDIAVSSTQYSFIIPETPVVV</sequence>
<dbReference type="EMBL" id="UYYF01000330">
    <property type="protein sequence ID" value="VDM97722.1"/>
    <property type="molecule type" value="Genomic_DNA"/>
</dbReference>
<organism evidence="3">
    <name type="scientific">Thelazia callipaeda</name>
    <name type="common">Oriental eyeworm</name>
    <name type="synonym">Parasitic nematode</name>
    <dbReference type="NCBI Taxonomy" id="103827"/>
    <lineage>
        <taxon>Eukaryota</taxon>
        <taxon>Metazoa</taxon>
        <taxon>Ecdysozoa</taxon>
        <taxon>Nematoda</taxon>
        <taxon>Chromadorea</taxon>
        <taxon>Rhabditida</taxon>
        <taxon>Spirurina</taxon>
        <taxon>Spiruromorpha</taxon>
        <taxon>Thelazioidea</taxon>
        <taxon>Thelaziidae</taxon>
        <taxon>Thelazia</taxon>
    </lineage>
</organism>